<evidence type="ECO:0000313" key="1">
    <source>
        <dbReference type="EMBL" id="KAJ1116031.1"/>
    </source>
</evidence>
<comment type="caution">
    <text evidence="1">The sequence shown here is derived from an EMBL/GenBank/DDBJ whole genome shotgun (WGS) entry which is preliminary data.</text>
</comment>
<name>A0AAV7NJ75_PLEWA</name>
<proteinExistence type="predicted"/>
<reference evidence="1" key="1">
    <citation type="journal article" date="2022" name="bioRxiv">
        <title>Sequencing and chromosome-scale assembly of the giantPleurodeles waltlgenome.</title>
        <authorList>
            <person name="Brown T."/>
            <person name="Elewa A."/>
            <person name="Iarovenko S."/>
            <person name="Subramanian E."/>
            <person name="Araus A.J."/>
            <person name="Petzold A."/>
            <person name="Susuki M."/>
            <person name="Suzuki K.-i.T."/>
            <person name="Hayashi T."/>
            <person name="Toyoda A."/>
            <person name="Oliveira C."/>
            <person name="Osipova E."/>
            <person name="Leigh N.D."/>
            <person name="Simon A."/>
            <person name="Yun M.H."/>
        </authorList>
    </citation>
    <scope>NUCLEOTIDE SEQUENCE</scope>
    <source>
        <strain evidence="1">20211129_DDA</strain>
        <tissue evidence="1">Liver</tissue>
    </source>
</reference>
<gene>
    <name evidence="1" type="ORF">NDU88_004250</name>
</gene>
<protein>
    <submittedName>
        <fullName evidence="1">Uncharacterized protein</fullName>
    </submittedName>
</protein>
<sequence length="67" mass="7139">MSLYQRTARSGAEGGSALRSEAATGGVVGGPLNAALHAWRGKEAVRDRKSALWGARIAIRYTKTLRL</sequence>
<dbReference type="AlphaFoldDB" id="A0AAV7NJ75"/>
<evidence type="ECO:0000313" key="2">
    <source>
        <dbReference type="Proteomes" id="UP001066276"/>
    </source>
</evidence>
<dbReference type="EMBL" id="JANPWB010000012">
    <property type="protein sequence ID" value="KAJ1116031.1"/>
    <property type="molecule type" value="Genomic_DNA"/>
</dbReference>
<organism evidence="1 2">
    <name type="scientific">Pleurodeles waltl</name>
    <name type="common">Iberian ribbed newt</name>
    <dbReference type="NCBI Taxonomy" id="8319"/>
    <lineage>
        <taxon>Eukaryota</taxon>
        <taxon>Metazoa</taxon>
        <taxon>Chordata</taxon>
        <taxon>Craniata</taxon>
        <taxon>Vertebrata</taxon>
        <taxon>Euteleostomi</taxon>
        <taxon>Amphibia</taxon>
        <taxon>Batrachia</taxon>
        <taxon>Caudata</taxon>
        <taxon>Salamandroidea</taxon>
        <taxon>Salamandridae</taxon>
        <taxon>Pleurodelinae</taxon>
        <taxon>Pleurodeles</taxon>
    </lineage>
</organism>
<accession>A0AAV7NJ75</accession>
<keyword evidence="2" id="KW-1185">Reference proteome</keyword>
<dbReference type="Proteomes" id="UP001066276">
    <property type="component" value="Chromosome 8"/>
</dbReference>